<dbReference type="PANTHER" id="PTHR24189">
    <property type="entry name" value="MYOTROPHIN"/>
    <property type="match status" value="1"/>
</dbReference>
<sequence length="451" mass="47384">MTHPLSDKVLAEIARLGGRIRADFAVRDTAVETPVGPRSVPPSIQALLAIEWPAGQVLVHKEDLNWELTFPAPAEAETGFTASGYENAWYAVGRDSQRCTLMVDLASPRNPGDPIVYRFDSDGMWHPPRLLSARLARAKVQRPPTAKNALAHACARGDLDTARALVAGGASLGPVNKAGVTPLHMAAFTSGSPETVRFLIEAGADIDAVTTGEKPPALHALVDSGRLYRRELRPGTSPLAAAVQCVGVFVRKAQPRAVEVVEALVDAGADPNTTDDLGESPLLEAARVARDRAGEVVTMLLKAGADPNPGVGKSSPLYAAVYGLPGPVAELLAAGADPCRGTGQTYWKASGLTPLHRAAVGALEEVMRMVVDAAKDVDVRTPEGITPLHMAVSGSEPARARILLAAGADPHASTVGDTAFGTQFGPGTRTPLDVAARCGRREMIALLEEYR</sequence>
<comment type="caution">
    <text evidence="4">The sequence shown here is derived from an EMBL/GenBank/DDBJ whole genome shotgun (WGS) entry which is preliminary data.</text>
</comment>
<dbReference type="InterPro" id="IPR036770">
    <property type="entry name" value="Ankyrin_rpt-contain_sf"/>
</dbReference>
<gene>
    <name evidence="4" type="ORF">HNR73_004312</name>
</gene>
<protein>
    <submittedName>
        <fullName evidence="4">Ankyrin repeat protein</fullName>
    </submittedName>
</protein>
<reference evidence="4 5" key="1">
    <citation type="submission" date="2020-08" db="EMBL/GenBank/DDBJ databases">
        <title>Genomic Encyclopedia of Type Strains, Phase IV (KMG-IV): sequencing the most valuable type-strain genomes for metagenomic binning, comparative biology and taxonomic classification.</title>
        <authorList>
            <person name="Goeker M."/>
        </authorList>
    </citation>
    <scope>NUCLEOTIDE SEQUENCE [LARGE SCALE GENOMIC DNA]</scope>
    <source>
        <strain evidence="4 5">YIM 65646</strain>
    </source>
</reference>
<dbReference type="Pfam" id="PF12796">
    <property type="entry name" value="Ank_2"/>
    <property type="match status" value="1"/>
</dbReference>
<evidence type="ECO:0000313" key="5">
    <source>
        <dbReference type="Proteomes" id="UP000548476"/>
    </source>
</evidence>
<dbReference type="SUPFAM" id="SSF48403">
    <property type="entry name" value="Ankyrin repeat"/>
    <property type="match status" value="1"/>
</dbReference>
<dbReference type="PROSITE" id="PS50088">
    <property type="entry name" value="ANK_REPEAT"/>
    <property type="match status" value="4"/>
</dbReference>
<keyword evidence="1" id="KW-0677">Repeat</keyword>
<keyword evidence="2 3" id="KW-0040">ANK repeat</keyword>
<feature type="repeat" description="ANK" evidence="3">
    <location>
        <begin position="277"/>
        <end position="308"/>
    </location>
</feature>
<dbReference type="InterPro" id="IPR050745">
    <property type="entry name" value="Multifunctional_regulatory"/>
</dbReference>
<name>A0A841FGI9_9ACTN</name>
<keyword evidence="5" id="KW-1185">Reference proteome</keyword>
<proteinExistence type="predicted"/>
<evidence type="ECO:0000256" key="1">
    <source>
        <dbReference type="ARBA" id="ARBA00022737"/>
    </source>
</evidence>
<dbReference type="AlphaFoldDB" id="A0A841FGI9"/>
<evidence type="ECO:0000256" key="2">
    <source>
        <dbReference type="ARBA" id="ARBA00023043"/>
    </source>
</evidence>
<organism evidence="4 5">
    <name type="scientific">Phytomonospora endophytica</name>
    <dbReference type="NCBI Taxonomy" id="714109"/>
    <lineage>
        <taxon>Bacteria</taxon>
        <taxon>Bacillati</taxon>
        <taxon>Actinomycetota</taxon>
        <taxon>Actinomycetes</taxon>
        <taxon>Micromonosporales</taxon>
        <taxon>Micromonosporaceae</taxon>
        <taxon>Phytomonospora</taxon>
    </lineage>
</organism>
<dbReference type="PANTHER" id="PTHR24189:SF50">
    <property type="entry name" value="ANKYRIN REPEAT AND SOCS BOX PROTEIN 2"/>
    <property type="match status" value="1"/>
</dbReference>
<feature type="repeat" description="ANK" evidence="3">
    <location>
        <begin position="350"/>
        <end position="382"/>
    </location>
</feature>
<dbReference type="InterPro" id="IPR002110">
    <property type="entry name" value="Ankyrin_rpt"/>
</dbReference>
<dbReference type="SMART" id="SM00248">
    <property type="entry name" value="ANK"/>
    <property type="match status" value="7"/>
</dbReference>
<dbReference type="EMBL" id="JACHGT010000009">
    <property type="protein sequence ID" value="MBB6036441.1"/>
    <property type="molecule type" value="Genomic_DNA"/>
</dbReference>
<dbReference type="Pfam" id="PF00023">
    <property type="entry name" value="Ank"/>
    <property type="match status" value="1"/>
</dbReference>
<dbReference type="Gene3D" id="1.25.40.20">
    <property type="entry name" value="Ankyrin repeat-containing domain"/>
    <property type="match status" value="3"/>
</dbReference>
<dbReference type="Proteomes" id="UP000548476">
    <property type="component" value="Unassembled WGS sequence"/>
</dbReference>
<feature type="repeat" description="ANK" evidence="3">
    <location>
        <begin position="178"/>
        <end position="211"/>
    </location>
</feature>
<feature type="repeat" description="ANK" evidence="3">
    <location>
        <begin position="383"/>
        <end position="415"/>
    </location>
</feature>
<accession>A0A841FGI9</accession>
<evidence type="ECO:0000256" key="3">
    <source>
        <dbReference type="PROSITE-ProRule" id="PRU00023"/>
    </source>
</evidence>
<dbReference type="PROSITE" id="PS50297">
    <property type="entry name" value="ANK_REP_REGION"/>
    <property type="match status" value="3"/>
</dbReference>
<evidence type="ECO:0000313" key="4">
    <source>
        <dbReference type="EMBL" id="MBB6036441.1"/>
    </source>
</evidence>
<dbReference type="RefSeq" id="WP_184789291.1">
    <property type="nucleotide sequence ID" value="NZ_BONT01000029.1"/>
</dbReference>